<dbReference type="EMBL" id="AAMD01000012">
    <property type="protein sequence ID" value="EAU68836.1"/>
    <property type="molecule type" value="Genomic_DNA"/>
</dbReference>
<name>Q09AN8_STIAD</name>
<feature type="region of interest" description="Disordered" evidence="1">
    <location>
        <begin position="226"/>
        <end position="257"/>
    </location>
</feature>
<reference evidence="2 3" key="1">
    <citation type="submission" date="2006-04" db="EMBL/GenBank/DDBJ databases">
        <authorList>
            <person name="Nierman W.C."/>
        </authorList>
    </citation>
    <scope>NUCLEOTIDE SEQUENCE [LARGE SCALE GENOMIC DNA]</scope>
    <source>
        <strain evidence="2 3">DW4/3-1</strain>
    </source>
</reference>
<evidence type="ECO:0000313" key="2">
    <source>
        <dbReference type="EMBL" id="EAU68836.1"/>
    </source>
</evidence>
<gene>
    <name evidence="2" type="ORF">STIAU_8539</name>
</gene>
<sequence>MAAACSLPASPSPASLSSRRAACSTRRLPPGPCSLPARPLWAARKALSLACPLPAKTLLSTGGFPLTPTFPSARGNGAFPARSLLILPPRGCPPGRTSSTARGSFAAGPLAAAFLTLARMACATGLAPATTRGPGVRAVRLTPRVPTAGGALVSRLFPAGQHLIAGERVHRACTAPSASPPLRTHARGAWEASGLRQLRVLLPRLELFQFLDKDRVLPGHFGTRQAHANDALDGSHSLLVPRGDKRRGTSTRTGSRRAANPVDVIFRRVGQVEVDDVADVLHIQAARRDVGGHQAAVLPSPESFERLPALPLGAVRVNGRGLVTRSLEHFLDLLGPFPGAGEDQHAELVLGEQAEQQRVLLRGFDLVQPLHGPRGGRPARGDLHPDGLAQHLLGETRHIVAKGGGEEKRLTLAGQGGEDLLKLGHEAHLQRPVRLIQHEHAHRGEIRHPLLQQVGQPARGGEHQRGPLSERLHLGAHVRAASHHRLGQATRLPEKGGLLSDLQHQFARGGEHQPHRAPFPGQALDQRQQIGGGLAGARDRATDDVPPGQRRWDGLGLDGGGRGEAGAPHRIERFRREAEGLEGGAHAGGANTPGRSGRSTTSSPSQEPTSP</sequence>
<evidence type="ECO:0000256" key="1">
    <source>
        <dbReference type="SAM" id="MobiDB-lite"/>
    </source>
</evidence>
<evidence type="ECO:0000313" key="3">
    <source>
        <dbReference type="Proteomes" id="UP000032702"/>
    </source>
</evidence>
<dbReference type="Proteomes" id="UP000032702">
    <property type="component" value="Unassembled WGS sequence"/>
</dbReference>
<feature type="region of interest" description="Disordered" evidence="1">
    <location>
        <begin position="528"/>
        <end position="611"/>
    </location>
</feature>
<comment type="caution">
    <text evidence="2">The sequence shown here is derived from an EMBL/GenBank/DDBJ whole genome shotgun (WGS) entry which is preliminary data.</text>
</comment>
<proteinExistence type="predicted"/>
<organism evidence="2 3">
    <name type="scientific">Stigmatella aurantiaca (strain DW4/3-1)</name>
    <dbReference type="NCBI Taxonomy" id="378806"/>
    <lineage>
        <taxon>Bacteria</taxon>
        <taxon>Pseudomonadati</taxon>
        <taxon>Myxococcota</taxon>
        <taxon>Myxococcia</taxon>
        <taxon>Myxococcales</taxon>
        <taxon>Cystobacterineae</taxon>
        <taxon>Archangiaceae</taxon>
        <taxon>Stigmatella</taxon>
    </lineage>
</organism>
<dbReference type="AlphaFoldDB" id="Q09AN8"/>
<dbReference type="AntiFam" id="ANF00149">
    <property type="entry name" value="Shadow ORF (opposite cshA)"/>
</dbReference>
<feature type="compositionally biased region" description="Basic and acidic residues" evidence="1">
    <location>
        <begin position="567"/>
        <end position="579"/>
    </location>
</feature>
<accession>Q09AN8</accession>
<protein>
    <submittedName>
        <fullName evidence="2">Uncharacterized protein</fullName>
    </submittedName>
</protein>
<feature type="compositionally biased region" description="Low complexity" evidence="1">
    <location>
        <begin position="588"/>
        <end position="611"/>
    </location>
</feature>